<dbReference type="PANTHER" id="PTHR28628:SF3">
    <property type="entry name" value="TRANSMEMBRANE PROTEIN 88"/>
    <property type="match status" value="1"/>
</dbReference>
<keyword evidence="7 11" id="KW-1133">Transmembrane helix</keyword>
<dbReference type="InterPro" id="IPR002067">
    <property type="entry name" value="MCP"/>
</dbReference>
<feature type="transmembrane region" description="Helical" evidence="11">
    <location>
        <begin position="12"/>
        <end position="38"/>
    </location>
</feature>
<evidence type="ECO:0000256" key="5">
    <source>
        <dbReference type="ARBA" id="ARBA00022692"/>
    </source>
</evidence>
<keyword evidence="4 10" id="KW-0813">Transport</keyword>
<dbReference type="GO" id="GO:0055085">
    <property type="term" value="P:transmembrane transport"/>
    <property type="evidence" value="ECO:0007669"/>
    <property type="project" value="InterPro"/>
</dbReference>
<dbReference type="EMBL" id="JAULJE010000015">
    <property type="protein sequence ID" value="KAK1334626.1"/>
    <property type="molecule type" value="Genomic_DNA"/>
</dbReference>
<evidence type="ECO:0000256" key="4">
    <source>
        <dbReference type="ARBA" id="ARBA00022448"/>
    </source>
</evidence>
<dbReference type="GO" id="GO:0090090">
    <property type="term" value="P:negative regulation of canonical Wnt signaling pathway"/>
    <property type="evidence" value="ECO:0007669"/>
    <property type="project" value="TreeGrafter"/>
</dbReference>
<evidence type="ECO:0000313" key="13">
    <source>
        <dbReference type="Proteomes" id="UP001177744"/>
    </source>
</evidence>
<dbReference type="InterPro" id="IPR033355">
    <property type="entry name" value="TMEM88"/>
</dbReference>
<evidence type="ECO:0000313" key="12">
    <source>
        <dbReference type="EMBL" id="KAK1334626.1"/>
    </source>
</evidence>
<protein>
    <submittedName>
        <fullName evidence="12">Uncharacterized protein</fullName>
    </submittedName>
</protein>
<gene>
    <name evidence="12" type="ORF">QTO34_005633</name>
</gene>
<comment type="caution">
    <text evidence="12">The sequence shown here is derived from an EMBL/GenBank/DDBJ whole genome shotgun (WGS) entry which is preliminary data.</text>
</comment>
<proteinExistence type="inferred from homology"/>
<sequence>MLVIAQNLLVAAFNLILLVLVLGTILLPVVTMLGYGFLCHSQFLCSQAPPCTMQQWDSVFMALLVSGFLLLGLLLILALASYHSLCLCLHLADCLMPYSRALYWCQNSPQLWKIQASPGSQAVSTSGKHDPPKKQPEKKTEKRFFDIVSFGKDLLACGVVAAVSNTAVAPMERVKLLLQVQASSKQISAQYKGMVDCLV</sequence>
<evidence type="ECO:0000256" key="3">
    <source>
        <dbReference type="ARBA" id="ARBA00006375"/>
    </source>
</evidence>
<dbReference type="PANTHER" id="PTHR28628">
    <property type="entry name" value="TRANSMEMBRANE PROTEIN 88-RELATED"/>
    <property type="match status" value="1"/>
</dbReference>
<organism evidence="12 13">
    <name type="scientific">Cnephaeus nilssonii</name>
    <name type="common">Northern bat</name>
    <name type="synonym">Eptesicus nilssonii</name>
    <dbReference type="NCBI Taxonomy" id="3371016"/>
    <lineage>
        <taxon>Eukaryota</taxon>
        <taxon>Metazoa</taxon>
        <taxon>Chordata</taxon>
        <taxon>Craniata</taxon>
        <taxon>Vertebrata</taxon>
        <taxon>Euteleostomi</taxon>
        <taxon>Mammalia</taxon>
        <taxon>Eutheria</taxon>
        <taxon>Laurasiatheria</taxon>
        <taxon>Chiroptera</taxon>
        <taxon>Yangochiroptera</taxon>
        <taxon>Vespertilionidae</taxon>
        <taxon>Cnephaeus</taxon>
    </lineage>
</organism>
<evidence type="ECO:0000256" key="1">
    <source>
        <dbReference type="ARBA" id="ARBA00004141"/>
    </source>
</evidence>
<keyword evidence="6" id="KW-0677">Repeat</keyword>
<evidence type="ECO:0000256" key="9">
    <source>
        <dbReference type="PROSITE-ProRule" id="PRU00282"/>
    </source>
</evidence>
<comment type="similarity">
    <text evidence="3 10">Belongs to the mitochondrial carrier (TC 2.A.29) family.</text>
</comment>
<evidence type="ECO:0000256" key="7">
    <source>
        <dbReference type="ARBA" id="ARBA00022989"/>
    </source>
</evidence>
<accession>A0AA40HPS1</accession>
<evidence type="ECO:0000256" key="6">
    <source>
        <dbReference type="ARBA" id="ARBA00022737"/>
    </source>
</evidence>
<evidence type="ECO:0000256" key="11">
    <source>
        <dbReference type="SAM" id="Phobius"/>
    </source>
</evidence>
<evidence type="ECO:0000256" key="2">
    <source>
        <dbReference type="ARBA" id="ARBA00005734"/>
    </source>
</evidence>
<keyword evidence="5 9" id="KW-0812">Transmembrane</keyword>
<dbReference type="AlphaFoldDB" id="A0AA40HPS1"/>
<comment type="subcellular location">
    <subcellularLocation>
        <location evidence="1">Membrane</location>
        <topology evidence="1">Multi-pass membrane protein</topology>
    </subcellularLocation>
</comment>
<reference evidence="12" key="1">
    <citation type="submission" date="2023-06" db="EMBL/GenBank/DDBJ databases">
        <title>Reference genome for the Northern bat (Eptesicus nilssonii), a most northern bat species.</title>
        <authorList>
            <person name="Laine V.N."/>
            <person name="Pulliainen A.T."/>
            <person name="Lilley T.M."/>
        </authorList>
    </citation>
    <scope>NUCLEOTIDE SEQUENCE</scope>
    <source>
        <strain evidence="12">BLF_Eptnil</strain>
        <tissue evidence="12">Kidney</tissue>
    </source>
</reference>
<evidence type="ECO:0000256" key="8">
    <source>
        <dbReference type="ARBA" id="ARBA00023136"/>
    </source>
</evidence>
<dbReference type="GO" id="GO:0030165">
    <property type="term" value="F:PDZ domain binding"/>
    <property type="evidence" value="ECO:0007669"/>
    <property type="project" value="TreeGrafter"/>
</dbReference>
<keyword evidence="8 9" id="KW-0472">Membrane</keyword>
<dbReference type="PROSITE" id="PS50920">
    <property type="entry name" value="SOLCAR"/>
    <property type="match status" value="1"/>
</dbReference>
<keyword evidence="13" id="KW-1185">Reference proteome</keyword>
<name>A0AA40HPS1_CNENI</name>
<dbReference type="Gene3D" id="1.50.40.10">
    <property type="entry name" value="Mitochondrial carrier domain"/>
    <property type="match status" value="1"/>
</dbReference>
<dbReference type="Pfam" id="PF00153">
    <property type="entry name" value="Mito_carr"/>
    <property type="match status" value="1"/>
</dbReference>
<dbReference type="PRINTS" id="PR00926">
    <property type="entry name" value="MITOCARRIER"/>
</dbReference>
<dbReference type="Proteomes" id="UP001177744">
    <property type="component" value="Unassembled WGS sequence"/>
</dbReference>
<dbReference type="InterPro" id="IPR018108">
    <property type="entry name" value="MCP_transmembrane"/>
</dbReference>
<feature type="repeat" description="Solcar" evidence="9">
    <location>
        <begin position="152"/>
        <end position="199"/>
    </location>
</feature>
<dbReference type="SUPFAM" id="SSF103506">
    <property type="entry name" value="Mitochondrial carrier"/>
    <property type="match status" value="1"/>
</dbReference>
<comment type="similarity">
    <text evidence="2">Belongs to the TMEM88 family.</text>
</comment>
<evidence type="ECO:0000256" key="10">
    <source>
        <dbReference type="RuleBase" id="RU000488"/>
    </source>
</evidence>
<dbReference type="GO" id="GO:0005886">
    <property type="term" value="C:plasma membrane"/>
    <property type="evidence" value="ECO:0007669"/>
    <property type="project" value="TreeGrafter"/>
</dbReference>
<feature type="transmembrane region" description="Helical" evidence="11">
    <location>
        <begin position="59"/>
        <end position="82"/>
    </location>
</feature>
<dbReference type="InterPro" id="IPR023395">
    <property type="entry name" value="MCP_dom_sf"/>
</dbReference>